<dbReference type="AlphaFoldDB" id="A0A8C2WS15"/>
<dbReference type="Pfam" id="PF01379">
    <property type="entry name" value="Porphobil_deam"/>
    <property type="match status" value="1"/>
</dbReference>
<evidence type="ECO:0000256" key="4">
    <source>
        <dbReference type="ARBA" id="ARBA00023244"/>
    </source>
</evidence>
<accession>A0A8C2WS15</accession>
<evidence type="ECO:0000256" key="3">
    <source>
        <dbReference type="ARBA" id="ARBA00022679"/>
    </source>
</evidence>
<proteinExistence type="inferred from homology"/>
<evidence type="ECO:0000313" key="7">
    <source>
        <dbReference type="Proteomes" id="UP000694565"/>
    </source>
</evidence>
<reference evidence="6" key="2">
    <citation type="submission" date="2025-09" db="UniProtKB">
        <authorList>
            <consortium name="Ensembl"/>
        </authorList>
    </citation>
    <scope>IDENTIFICATION</scope>
</reference>
<evidence type="ECO:0000313" key="6">
    <source>
        <dbReference type="Ensembl" id="ENSCLMP00005004772.1"/>
    </source>
</evidence>
<keyword evidence="7" id="KW-1185">Reference proteome</keyword>
<dbReference type="Gene3D" id="3.40.190.10">
    <property type="entry name" value="Periplasmic binding protein-like II"/>
    <property type="match status" value="2"/>
</dbReference>
<name>A0A8C2WS15_CYCLU</name>
<sequence length="292" mass="31962">MICLFCVWQDGSGKLSRVVRVGTRKSQLARIQTDSVADKLKELFPELSLEIVAMSTLGDKILDTALSKIGEKSLFTKELENALERNEVDLVVHSLKDLPTTLPAGFTIGAVLKRENPHDAVVLHPKHVGKTLETLPENSVIGTSSLRRAAQLKKRFSHLLFKDIRGNLNTRLKKLDEKEDFAAIILAAAGLGRMGWENRIGQVLGPEDCMYAVGQLYLTGAVYSLDGSDSLKETMQTNAVDERVQHVGVTATRIPGEAQDGAERLGVDLAKLLLSKGAKEILTVARQLNDAR</sequence>
<evidence type="ECO:0000259" key="5">
    <source>
        <dbReference type="Pfam" id="PF01379"/>
    </source>
</evidence>
<feature type="domain" description="Porphobilinogen deaminase N-terminal" evidence="5">
    <location>
        <begin position="19"/>
        <end position="217"/>
    </location>
</feature>
<dbReference type="GO" id="GO:0004418">
    <property type="term" value="F:hydroxymethylbilane synthase activity"/>
    <property type="evidence" value="ECO:0007669"/>
    <property type="project" value="UniProtKB-EC"/>
</dbReference>
<dbReference type="Ensembl" id="ENSCLMT00005005124.1">
    <property type="protein sequence ID" value="ENSCLMP00005004772.1"/>
    <property type="gene ID" value="ENSCLMG00005002221.1"/>
</dbReference>
<keyword evidence="3" id="KW-0808">Transferase</keyword>
<organism evidence="6 7">
    <name type="scientific">Cyclopterus lumpus</name>
    <name type="common">Lumpsucker</name>
    <dbReference type="NCBI Taxonomy" id="8103"/>
    <lineage>
        <taxon>Eukaryota</taxon>
        <taxon>Metazoa</taxon>
        <taxon>Chordata</taxon>
        <taxon>Craniata</taxon>
        <taxon>Vertebrata</taxon>
        <taxon>Euteleostomi</taxon>
        <taxon>Actinopterygii</taxon>
        <taxon>Neopterygii</taxon>
        <taxon>Teleostei</taxon>
        <taxon>Neoteleostei</taxon>
        <taxon>Acanthomorphata</taxon>
        <taxon>Eupercaria</taxon>
        <taxon>Perciformes</taxon>
        <taxon>Cottioidei</taxon>
        <taxon>Cottales</taxon>
        <taxon>Cyclopteridae</taxon>
        <taxon>Cyclopterus</taxon>
    </lineage>
</organism>
<dbReference type="InterPro" id="IPR000860">
    <property type="entry name" value="HemC"/>
</dbReference>
<protein>
    <recommendedName>
        <fullName evidence="2">hydroxymethylbilane synthase</fullName>
        <ecNumber evidence="2">2.5.1.61</ecNumber>
    </recommendedName>
</protein>
<evidence type="ECO:0000256" key="1">
    <source>
        <dbReference type="ARBA" id="ARBA00005638"/>
    </source>
</evidence>
<dbReference type="GO" id="GO:0005737">
    <property type="term" value="C:cytoplasm"/>
    <property type="evidence" value="ECO:0007669"/>
    <property type="project" value="TreeGrafter"/>
</dbReference>
<dbReference type="PRINTS" id="PR00151">
    <property type="entry name" value="PORPHBDMNASE"/>
</dbReference>
<dbReference type="NCBIfam" id="TIGR00212">
    <property type="entry name" value="hemC"/>
    <property type="match status" value="1"/>
</dbReference>
<dbReference type="SUPFAM" id="SSF53850">
    <property type="entry name" value="Periplasmic binding protein-like II"/>
    <property type="match status" value="1"/>
</dbReference>
<reference evidence="6" key="1">
    <citation type="submission" date="2025-08" db="UniProtKB">
        <authorList>
            <consortium name="Ensembl"/>
        </authorList>
    </citation>
    <scope>IDENTIFICATION</scope>
</reference>
<dbReference type="PANTHER" id="PTHR11557">
    <property type="entry name" value="PORPHOBILINOGEN DEAMINASE"/>
    <property type="match status" value="1"/>
</dbReference>
<keyword evidence="4" id="KW-0627">Porphyrin biosynthesis</keyword>
<dbReference type="GeneTree" id="ENSGT00390000009083"/>
<dbReference type="Proteomes" id="UP000694565">
    <property type="component" value="Unplaced"/>
</dbReference>
<comment type="similarity">
    <text evidence="1">Belongs to the HMBS family.</text>
</comment>
<evidence type="ECO:0000256" key="2">
    <source>
        <dbReference type="ARBA" id="ARBA00012655"/>
    </source>
</evidence>
<dbReference type="PANTHER" id="PTHR11557:SF0">
    <property type="entry name" value="PORPHOBILINOGEN DEAMINASE"/>
    <property type="match status" value="1"/>
</dbReference>
<dbReference type="EC" id="2.5.1.61" evidence="2"/>
<dbReference type="PIRSF" id="PIRSF001438">
    <property type="entry name" value="4pyrrol_synth_OHMeBilane_synth"/>
    <property type="match status" value="1"/>
</dbReference>
<dbReference type="InterPro" id="IPR022417">
    <property type="entry name" value="Porphobilin_deaminase_N"/>
</dbReference>
<dbReference type="GO" id="GO:0006783">
    <property type="term" value="P:heme biosynthetic process"/>
    <property type="evidence" value="ECO:0007669"/>
    <property type="project" value="TreeGrafter"/>
</dbReference>